<reference evidence="2 3" key="1">
    <citation type="submission" date="2014-06" db="EMBL/GenBank/DDBJ databases">
        <title>Evolutionary Origins and Diversification of the Mycorrhizal Mutualists.</title>
        <authorList>
            <consortium name="DOE Joint Genome Institute"/>
            <consortium name="Mycorrhizal Genomics Consortium"/>
            <person name="Kohler A."/>
            <person name="Kuo A."/>
            <person name="Nagy L.G."/>
            <person name="Floudas D."/>
            <person name="Copeland A."/>
            <person name="Barry K.W."/>
            <person name="Cichocki N."/>
            <person name="Veneault-Fourrey C."/>
            <person name="LaButti K."/>
            <person name="Lindquist E.A."/>
            <person name="Lipzen A."/>
            <person name="Lundell T."/>
            <person name="Morin E."/>
            <person name="Murat C."/>
            <person name="Riley R."/>
            <person name="Ohm R."/>
            <person name="Sun H."/>
            <person name="Tunlid A."/>
            <person name="Henrissat B."/>
            <person name="Grigoriev I.V."/>
            <person name="Hibbett D.S."/>
            <person name="Martin F."/>
        </authorList>
    </citation>
    <scope>NUCLEOTIDE SEQUENCE [LARGE SCALE GENOMIC DNA]</scope>
    <source>
        <strain evidence="2 3">SS14</strain>
    </source>
</reference>
<dbReference type="OrthoDB" id="2369050at2759"/>
<evidence type="ECO:0000313" key="3">
    <source>
        <dbReference type="Proteomes" id="UP000054279"/>
    </source>
</evidence>
<evidence type="ECO:0000313" key="2">
    <source>
        <dbReference type="EMBL" id="KIJ30541.1"/>
    </source>
</evidence>
<feature type="compositionally biased region" description="Polar residues" evidence="1">
    <location>
        <begin position="211"/>
        <end position="230"/>
    </location>
</feature>
<name>A0A0C9UYQ6_SPHS4</name>
<dbReference type="Proteomes" id="UP000054279">
    <property type="component" value="Unassembled WGS sequence"/>
</dbReference>
<evidence type="ECO:0000256" key="1">
    <source>
        <dbReference type="SAM" id="MobiDB-lite"/>
    </source>
</evidence>
<proteinExistence type="predicted"/>
<organism evidence="2 3">
    <name type="scientific">Sphaerobolus stellatus (strain SS14)</name>
    <dbReference type="NCBI Taxonomy" id="990650"/>
    <lineage>
        <taxon>Eukaryota</taxon>
        <taxon>Fungi</taxon>
        <taxon>Dikarya</taxon>
        <taxon>Basidiomycota</taxon>
        <taxon>Agaricomycotina</taxon>
        <taxon>Agaricomycetes</taxon>
        <taxon>Phallomycetidae</taxon>
        <taxon>Geastrales</taxon>
        <taxon>Sphaerobolaceae</taxon>
        <taxon>Sphaerobolus</taxon>
    </lineage>
</organism>
<feature type="region of interest" description="Disordered" evidence="1">
    <location>
        <begin position="201"/>
        <end position="242"/>
    </location>
</feature>
<dbReference type="EMBL" id="KN837259">
    <property type="protein sequence ID" value="KIJ30541.1"/>
    <property type="molecule type" value="Genomic_DNA"/>
</dbReference>
<keyword evidence="3" id="KW-1185">Reference proteome</keyword>
<feature type="compositionally biased region" description="Basic and acidic residues" evidence="1">
    <location>
        <begin position="231"/>
        <end position="242"/>
    </location>
</feature>
<sequence length="242" mass="27642">MSKPDKRVLAEVKAGKLKDCPMLTEGRITPLIHQNWSLACRKYMKHAEKKPSEIVSFVAEGMMEPQLVAWYYGDQARIDSLSLAEYLEELVAIVLEKGWEHKIKQQILSARQEDEPFLDWKIELENLNTILLTSAPTLALTKDTLKNQLNANLNGDLKESLTNKPVLTSTLSAWSIEVKERDEKLCGEKERMRRMIEASELAKTTRRTEQRSLLNRISDPPFTSVTGTATKSHDRPVEKRIP</sequence>
<protein>
    <submittedName>
        <fullName evidence="2">Uncharacterized protein</fullName>
    </submittedName>
</protein>
<accession>A0A0C9UYQ6</accession>
<dbReference type="HOGENOM" id="CLU_1147804_0_0_1"/>
<gene>
    <name evidence="2" type="ORF">M422DRAFT_267873</name>
</gene>
<dbReference type="AlphaFoldDB" id="A0A0C9UYQ6"/>